<dbReference type="EMBL" id="BONO01000042">
    <property type="protein sequence ID" value="GIG38211.1"/>
    <property type="molecule type" value="Genomic_DNA"/>
</dbReference>
<gene>
    <name evidence="5" type="ORF">Cpa01nite_35920</name>
</gene>
<dbReference type="InterPro" id="IPR036890">
    <property type="entry name" value="HATPase_C_sf"/>
</dbReference>
<evidence type="ECO:0000259" key="4">
    <source>
        <dbReference type="SMART" id="SM00065"/>
    </source>
</evidence>
<feature type="domain" description="GAF" evidence="4">
    <location>
        <begin position="81"/>
        <end position="225"/>
    </location>
</feature>
<dbReference type="GO" id="GO:0016020">
    <property type="term" value="C:membrane"/>
    <property type="evidence" value="ECO:0007669"/>
    <property type="project" value="InterPro"/>
</dbReference>
<evidence type="ECO:0000256" key="3">
    <source>
        <dbReference type="ARBA" id="ARBA00023012"/>
    </source>
</evidence>
<dbReference type="InterPro" id="IPR050482">
    <property type="entry name" value="Sensor_HK_TwoCompSys"/>
</dbReference>
<dbReference type="InterPro" id="IPR011712">
    <property type="entry name" value="Sig_transdc_His_kin_sub3_dim/P"/>
</dbReference>
<feature type="domain" description="GAF" evidence="4">
    <location>
        <begin position="246"/>
        <end position="389"/>
    </location>
</feature>
<dbReference type="Gene3D" id="3.30.565.10">
    <property type="entry name" value="Histidine kinase-like ATPase, C-terminal domain"/>
    <property type="match status" value="1"/>
</dbReference>
<dbReference type="RefSeq" id="WP_203670279.1">
    <property type="nucleotide sequence ID" value="NZ_BONO01000042.1"/>
</dbReference>
<keyword evidence="1" id="KW-0808">Transferase</keyword>
<keyword evidence="6" id="KW-1185">Reference proteome</keyword>
<dbReference type="GO" id="GO:0046983">
    <property type="term" value="F:protein dimerization activity"/>
    <property type="evidence" value="ECO:0007669"/>
    <property type="project" value="InterPro"/>
</dbReference>
<evidence type="ECO:0000313" key="5">
    <source>
        <dbReference type="EMBL" id="GIG38211.1"/>
    </source>
</evidence>
<dbReference type="CDD" id="cd16917">
    <property type="entry name" value="HATPase_UhpB-NarQ-NarX-like"/>
    <property type="match status" value="1"/>
</dbReference>
<reference evidence="5" key="1">
    <citation type="submission" date="2021-01" db="EMBL/GenBank/DDBJ databases">
        <title>Whole genome shotgun sequence of Cellulomonas pakistanensis NBRC 110800.</title>
        <authorList>
            <person name="Komaki H."/>
            <person name="Tamura T."/>
        </authorList>
    </citation>
    <scope>NUCLEOTIDE SEQUENCE</scope>
    <source>
        <strain evidence="5">NBRC 110800</strain>
    </source>
</reference>
<dbReference type="Proteomes" id="UP000642125">
    <property type="component" value="Unassembled WGS sequence"/>
</dbReference>
<comment type="caution">
    <text evidence="5">The sequence shown here is derived from an EMBL/GenBank/DDBJ whole genome shotgun (WGS) entry which is preliminary data.</text>
</comment>
<dbReference type="SUPFAM" id="SSF55781">
    <property type="entry name" value="GAF domain-like"/>
    <property type="match status" value="2"/>
</dbReference>
<name>A0A919PD02_9CELL</name>
<evidence type="ECO:0000256" key="1">
    <source>
        <dbReference type="ARBA" id="ARBA00022679"/>
    </source>
</evidence>
<dbReference type="Gene3D" id="3.30.450.40">
    <property type="match status" value="2"/>
</dbReference>
<dbReference type="InterPro" id="IPR003594">
    <property type="entry name" value="HATPase_dom"/>
</dbReference>
<sequence>MADELTGPRDPVRGRQDAAAAEARAAELGVAAPTYGPGVTTTIHVREPGGRSHLELGTASETGDELADLLDAVLSVASGLDLPGVLERFVRVSVELTGARYGAINVLDSRGESTTFVQTGVPAAAAAMMGHPPHAQGVLGHIPVHGVLQLDDLAQHPAFRGWPAGHPPMGSFLGASVRVRDQVYGYLYLSEKDGGFTEKDATAVIALAATAGVAVANAQLFAEGARREHWLRAGQDITTMLLSGADEEDALAHIAATARDVADADTAALALPGVGGELLIELADGHNADALVGSPLTPGGPTWSVMEEGQGLVMDSLARSSRITVPAMRAFGSALFAPLQTTGKGVGVLILLRKVGTPAFDAGDLATAESFASQAALAFVLAEARHAQDQAALLDERERIARDLHDLAIQQLFATGMQLETARRRASRGVDPSELTTIVEEALDNVDASVRQIRQIVYALRDPDAATGIVERLRREASLARTGLGFAPSLVVLLDGETVPDGDYIVADLIDERIGPDRTDDVVAVVREGLANAARHAHASSVAVRVTVRGAGPLGTVHVEVEDDGVGLPAVRDRRSGTGNLAARARQHGGTFSLGAAPGGRGTLLSWEVPLG</sequence>
<dbReference type="Gene3D" id="1.20.5.1930">
    <property type="match status" value="1"/>
</dbReference>
<keyword evidence="2 5" id="KW-0418">Kinase</keyword>
<protein>
    <submittedName>
        <fullName evidence="5">Histidine kinase</fullName>
    </submittedName>
</protein>
<proteinExistence type="predicted"/>
<keyword evidence="3" id="KW-0902">Two-component regulatory system</keyword>
<dbReference type="InterPro" id="IPR003018">
    <property type="entry name" value="GAF"/>
</dbReference>
<dbReference type="PANTHER" id="PTHR24421">
    <property type="entry name" value="NITRATE/NITRITE SENSOR PROTEIN NARX-RELATED"/>
    <property type="match status" value="1"/>
</dbReference>
<dbReference type="GO" id="GO:0000155">
    <property type="term" value="F:phosphorelay sensor kinase activity"/>
    <property type="evidence" value="ECO:0007669"/>
    <property type="project" value="InterPro"/>
</dbReference>
<dbReference type="PANTHER" id="PTHR24421:SF56">
    <property type="entry name" value="OXYGEN SENSOR HISTIDINE KINASE RESPONSE REGULATOR DOST"/>
    <property type="match status" value="1"/>
</dbReference>
<dbReference type="Pfam" id="PF02518">
    <property type="entry name" value="HATPase_c"/>
    <property type="match status" value="1"/>
</dbReference>
<dbReference type="InterPro" id="IPR029016">
    <property type="entry name" value="GAF-like_dom_sf"/>
</dbReference>
<dbReference type="AlphaFoldDB" id="A0A919PD02"/>
<dbReference type="Pfam" id="PF07730">
    <property type="entry name" value="HisKA_3"/>
    <property type="match status" value="1"/>
</dbReference>
<organism evidence="5 6">
    <name type="scientific">Cellulomonas pakistanensis</name>
    <dbReference type="NCBI Taxonomy" id="992287"/>
    <lineage>
        <taxon>Bacteria</taxon>
        <taxon>Bacillati</taxon>
        <taxon>Actinomycetota</taxon>
        <taxon>Actinomycetes</taxon>
        <taxon>Micrococcales</taxon>
        <taxon>Cellulomonadaceae</taxon>
        <taxon>Cellulomonas</taxon>
    </lineage>
</organism>
<accession>A0A919PD02</accession>
<dbReference type="Pfam" id="PF13185">
    <property type="entry name" value="GAF_2"/>
    <property type="match status" value="2"/>
</dbReference>
<dbReference type="SUPFAM" id="SSF55874">
    <property type="entry name" value="ATPase domain of HSP90 chaperone/DNA topoisomerase II/histidine kinase"/>
    <property type="match status" value="1"/>
</dbReference>
<evidence type="ECO:0000313" key="6">
    <source>
        <dbReference type="Proteomes" id="UP000642125"/>
    </source>
</evidence>
<dbReference type="SMART" id="SM00065">
    <property type="entry name" value="GAF"/>
    <property type="match status" value="2"/>
</dbReference>
<evidence type="ECO:0000256" key="2">
    <source>
        <dbReference type="ARBA" id="ARBA00022777"/>
    </source>
</evidence>